<feature type="region of interest" description="Disordered" evidence="1">
    <location>
        <begin position="1"/>
        <end position="21"/>
    </location>
</feature>
<feature type="domain" description="F-box" evidence="2">
    <location>
        <begin position="25"/>
        <end position="65"/>
    </location>
</feature>
<dbReference type="InterPro" id="IPR053781">
    <property type="entry name" value="F-box_AtFBL13-like"/>
</dbReference>
<evidence type="ECO:0000313" key="4">
    <source>
        <dbReference type="EMBL" id="RLM87268.1"/>
    </source>
</evidence>
<dbReference type="Proteomes" id="UP000275267">
    <property type="component" value="Unassembled WGS sequence"/>
</dbReference>
<evidence type="ECO:0000259" key="2">
    <source>
        <dbReference type="Pfam" id="PF00646"/>
    </source>
</evidence>
<dbReference type="PANTHER" id="PTHR32141">
    <property type="match status" value="1"/>
</dbReference>
<sequence length="400" mass="44129">MGVVSGAKRGRRSEEEEDEERLDRISRLPDGVLGDIVCLLPTKDGARTQVLSSRWRHLWRSAPLNVDLYDRSLSRRHIPLSNISRILSSHPGPGRRLSIPRDYVLEACDEDCSATLDAWLQSPALNNLQELEFHLGFERLPSPLPASARRFASTLRVASFGGCAFPDGNNASALHLPVLKQLSLLGVTISESSLHCLLAACPVLQSLMLNDIIGCSRIRIMSPTIRSIAIRMQNSWGEGLKLQQFIIQDAPCLERLLLFGRGRGSRVANSTMPVPSVKVLALTQINLSLDVVIDFMKCFPCLENPYIKMACGQYVKPIAKNGAANSTTKIEKTVTRKKDRAASRGRKMGEPTLPGWTERRRRKPQTVAGWTDCKGMKRRWGPDKPAAAAAPGEPRPAGVD</sequence>
<evidence type="ECO:0000259" key="3">
    <source>
        <dbReference type="Pfam" id="PF24758"/>
    </source>
</evidence>
<dbReference type="AlphaFoldDB" id="A0A3L6QUU1"/>
<gene>
    <name evidence="4" type="ORF">C2845_PM04G00160</name>
</gene>
<feature type="domain" description="F-box/LRR-repeat protein 15/At3g58940/PEG3-like LRR" evidence="3">
    <location>
        <begin position="267"/>
        <end position="307"/>
    </location>
</feature>
<dbReference type="InterPro" id="IPR001810">
    <property type="entry name" value="F-box_dom"/>
</dbReference>
<reference evidence="5" key="1">
    <citation type="journal article" date="2019" name="Nat. Commun.">
        <title>The genome of broomcorn millet.</title>
        <authorList>
            <person name="Zou C."/>
            <person name="Miki D."/>
            <person name="Li D."/>
            <person name="Tang Q."/>
            <person name="Xiao L."/>
            <person name="Rajput S."/>
            <person name="Deng P."/>
            <person name="Jia W."/>
            <person name="Huang R."/>
            <person name="Zhang M."/>
            <person name="Sun Y."/>
            <person name="Hu J."/>
            <person name="Fu X."/>
            <person name="Schnable P.S."/>
            <person name="Li F."/>
            <person name="Zhang H."/>
            <person name="Feng B."/>
            <person name="Zhu X."/>
            <person name="Liu R."/>
            <person name="Schnable J.C."/>
            <person name="Zhu J.-K."/>
            <person name="Zhang H."/>
        </authorList>
    </citation>
    <scope>NUCLEOTIDE SEQUENCE [LARGE SCALE GENOMIC DNA]</scope>
</reference>
<dbReference type="EMBL" id="PQIB02000011">
    <property type="protein sequence ID" value="RLM87268.1"/>
    <property type="molecule type" value="Genomic_DNA"/>
</dbReference>
<evidence type="ECO:0000313" key="5">
    <source>
        <dbReference type="Proteomes" id="UP000275267"/>
    </source>
</evidence>
<accession>A0A3L6QUU1</accession>
<dbReference type="Pfam" id="PF00646">
    <property type="entry name" value="F-box"/>
    <property type="match status" value="1"/>
</dbReference>
<dbReference type="STRING" id="4540.A0A3L6QUU1"/>
<dbReference type="SUPFAM" id="SSF52047">
    <property type="entry name" value="RNI-like"/>
    <property type="match status" value="1"/>
</dbReference>
<dbReference type="SUPFAM" id="SSF81383">
    <property type="entry name" value="F-box domain"/>
    <property type="match status" value="1"/>
</dbReference>
<dbReference type="OrthoDB" id="685487at2759"/>
<dbReference type="Pfam" id="PF24758">
    <property type="entry name" value="LRR_At5g56370"/>
    <property type="match status" value="2"/>
</dbReference>
<dbReference type="InterPro" id="IPR036047">
    <property type="entry name" value="F-box-like_dom_sf"/>
</dbReference>
<feature type="region of interest" description="Disordered" evidence="1">
    <location>
        <begin position="335"/>
        <end position="400"/>
    </location>
</feature>
<dbReference type="Gene3D" id="3.80.10.10">
    <property type="entry name" value="Ribonuclease Inhibitor"/>
    <property type="match status" value="1"/>
</dbReference>
<organism evidence="4 5">
    <name type="scientific">Panicum miliaceum</name>
    <name type="common">Proso millet</name>
    <name type="synonym">Broomcorn millet</name>
    <dbReference type="NCBI Taxonomy" id="4540"/>
    <lineage>
        <taxon>Eukaryota</taxon>
        <taxon>Viridiplantae</taxon>
        <taxon>Streptophyta</taxon>
        <taxon>Embryophyta</taxon>
        <taxon>Tracheophyta</taxon>
        <taxon>Spermatophyta</taxon>
        <taxon>Magnoliopsida</taxon>
        <taxon>Liliopsida</taxon>
        <taxon>Poales</taxon>
        <taxon>Poaceae</taxon>
        <taxon>PACMAD clade</taxon>
        <taxon>Panicoideae</taxon>
        <taxon>Panicodae</taxon>
        <taxon>Paniceae</taxon>
        <taxon>Panicinae</taxon>
        <taxon>Panicum</taxon>
        <taxon>Panicum sect. Panicum</taxon>
    </lineage>
</organism>
<proteinExistence type="predicted"/>
<protein>
    <recommendedName>
        <fullName evidence="6">F-box domain-containing protein</fullName>
    </recommendedName>
</protein>
<feature type="domain" description="F-box/LRR-repeat protein 15/At3g58940/PEG3-like LRR" evidence="3">
    <location>
        <begin position="116"/>
        <end position="261"/>
    </location>
</feature>
<evidence type="ECO:0008006" key="6">
    <source>
        <dbReference type="Google" id="ProtNLM"/>
    </source>
</evidence>
<feature type="compositionally biased region" description="Low complexity" evidence="1">
    <location>
        <begin position="383"/>
        <end position="400"/>
    </location>
</feature>
<evidence type="ECO:0000256" key="1">
    <source>
        <dbReference type="SAM" id="MobiDB-lite"/>
    </source>
</evidence>
<name>A0A3L6QUU1_PANMI</name>
<dbReference type="PANTHER" id="PTHR32141:SF168">
    <property type="entry name" value="OS12G0595200 PROTEIN"/>
    <property type="match status" value="1"/>
</dbReference>
<dbReference type="CDD" id="cd22160">
    <property type="entry name" value="F-box_AtFBL13-like"/>
    <property type="match status" value="1"/>
</dbReference>
<comment type="caution">
    <text evidence="4">The sequence shown here is derived from an EMBL/GenBank/DDBJ whole genome shotgun (WGS) entry which is preliminary data.</text>
</comment>
<keyword evidence="5" id="KW-1185">Reference proteome</keyword>
<dbReference type="InterPro" id="IPR055411">
    <property type="entry name" value="LRR_FXL15/At3g58940/PEG3-like"/>
</dbReference>
<dbReference type="InterPro" id="IPR032675">
    <property type="entry name" value="LRR_dom_sf"/>
</dbReference>
<dbReference type="InterPro" id="IPR055302">
    <property type="entry name" value="F-box_dom-containing"/>
</dbReference>